<dbReference type="PANTHER" id="PTHR30185:SF14">
    <property type="entry name" value="STATIONARY PHASE-INDUCIBLE PROTEIN CSIE-RELATED"/>
    <property type="match status" value="1"/>
</dbReference>
<proteinExistence type="predicted"/>
<dbReference type="SUPFAM" id="SSF63520">
    <property type="entry name" value="PTS-regulatory domain, PRD"/>
    <property type="match status" value="1"/>
</dbReference>
<evidence type="ECO:0000313" key="3">
    <source>
        <dbReference type="EMBL" id="ORM67156.1"/>
    </source>
</evidence>
<dbReference type="InterPro" id="IPR036634">
    <property type="entry name" value="PRD_sf"/>
</dbReference>
<dbReference type="RefSeq" id="WP_084936447.1">
    <property type="nucleotide sequence ID" value="NZ_MLFR01000027.1"/>
</dbReference>
<dbReference type="eggNOG" id="COG3711">
    <property type="taxonomic scope" value="Bacteria"/>
</dbReference>
<dbReference type="EMBL" id="MLFR01000027">
    <property type="protein sequence ID" value="ORM67156.1"/>
    <property type="molecule type" value="Genomic_DNA"/>
</dbReference>
<evidence type="ECO:0000313" key="4">
    <source>
        <dbReference type="Proteomes" id="UP000193558"/>
    </source>
</evidence>
<keyword evidence="1" id="KW-0677">Repeat</keyword>
<dbReference type="GO" id="GO:0006355">
    <property type="term" value="P:regulation of DNA-templated transcription"/>
    <property type="evidence" value="ECO:0007669"/>
    <property type="project" value="InterPro"/>
</dbReference>
<organism evidence="3 4">
    <name type="scientific">Pantoea rwandensis</name>
    <dbReference type="NCBI Taxonomy" id="1076550"/>
    <lineage>
        <taxon>Bacteria</taxon>
        <taxon>Pseudomonadati</taxon>
        <taxon>Pseudomonadota</taxon>
        <taxon>Gammaproteobacteria</taxon>
        <taxon>Enterobacterales</taxon>
        <taxon>Erwiniaceae</taxon>
        <taxon>Pantoea</taxon>
    </lineage>
</organism>
<sequence length="423" mass="48647">MSSAPSSAPLFSRSQRRCHLLLLLFLPAPALTLEKLCQLNGVVPAVARQDIADVGDEIQRFHQLELHQMVDGSFRIHGTELDRRLCLLHWLRRALRLSQDFVCENFAPVLRQRLKVLNIEKALWDETNLQALIQHCSLKLARDFSPRDRLFLQIFMKYALCQRQSALFNDAQRAWLAVKIERGTADDVIHHWQKRCHIVPDVSETDFWTLLFSLIHAPDGHQLEDDEQAQKLMMAVEALIARFEQLAQTRIKNQHQLKLQLFTHLAQALDRSHFSIGIDNSVALDVARLYPRLLRTTERALYHFSSDFGTQFSAEEVSLVAVLFGAWLMQESALQEKQVLLLTGADAALEQLLEQQIREMTLLPINITYQDMLHFQREGAPRDVALVITPYATSLPLFSPPLIHAELPLSYHQQQRIRQLLEA</sequence>
<dbReference type="STRING" id="1076550.LH22_07815"/>
<dbReference type="InterPro" id="IPR050661">
    <property type="entry name" value="BglG_antiterminators"/>
</dbReference>
<accession>A0A1X1CRU6</accession>
<dbReference type="PROSITE" id="PS51372">
    <property type="entry name" value="PRD_2"/>
    <property type="match status" value="1"/>
</dbReference>
<dbReference type="PANTHER" id="PTHR30185">
    <property type="entry name" value="CRYPTIC BETA-GLUCOSIDE BGL OPERON ANTITERMINATOR"/>
    <property type="match status" value="1"/>
</dbReference>
<dbReference type="Proteomes" id="UP000193558">
    <property type="component" value="Unassembled WGS sequence"/>
</dbReference>
<feature type="domain" description="PRD" evidence="2">
    <location>
        <begin position="227"/>
        <end position="334"/>
    </location>
</feature>
<comment type="caution">
    <text evidence="3">The sequence shown here is derived from an EMBL/GenBank/DDBJ whole genome shotgun (WGS) entry which is preliminary data.</text>
</comment>
<reference evidence="3 4" key="1">
    <citation type="journal article" date="2017" name="Antonie Van Leeuwenhoek">
        <title>Phylogenomic resolution of the bacterial genus Pantoea and its relationship with Erwinia and Tatumella.</title>
        <authorList>
            <person name="Palmer M."/>
            <person name="Steenkamp E.T."/>
            <person name="Coetzee M.P."/>
            <person name="Chan W.Y."/>
            <person name="van Zyl E."/>
            <person name="De Maayer P."/>
            <person name="Coutinho T.A."/>
            <person name="Blom J."/>
            <person name="Smits T.H."/>
            <person name="Duffy B."/>
            <person name="Venter S.N."/>
        </authorList>
    </citation>
    <scope>NUCLEOTIDE SEQUENCE [LARGE SCALE GENOMIC DNA]</scope>
    <source>
        <strain evidence="3 4">LMG 26275</strain>
    </source>
</reference>
<gene>
    <name evidence="3" type="ORF">HA51_20415</name>
</gene>
<dbReference type="OrthoDB" id="6415323at2"/>
<name>A0A1X1CRU6_9GAMM</name>
<dbReference type="AlphaFoldDB" id="A0A1X1CRU6"/>
<evidence type="ECO:0000256" key="1">
    <source>
        <dbReference type="ARBA" id="ARBA00022737"/>
    </source>
</evidence>
<dbReference type="NCBIfam" id="NF008597">
    <property type="entry name" value="PRK11564.1"/>
    <property type="match status" value="1"/>
</dbReference>
<protein>
    <submittedName>
        <fullName evidence="3">Stationary phase inducible protein CsiE</fullName>
    </submittedName>
</protein>
<dbReference type="Gene3D" id="1.10.1790.10">
    <property type="entry name" value="PRD domain"/>
    <property type="match status" value="1"/>
</dbReference>
<evidence type="ECO:0000259" key="2">
    <source>
        <dbReference type="PROSITE" id="PS51372"/>
    </source>
</evidence>
<dbReference type="InterPro" id="IPR011608">
    <property type="entry name" value="PRD"/>
</dbReference>
<dbReference type="Pfam" id="PF00874">
    <property type="entry name" value="PRD"/>
    <property type="match status" value="1"/>
</dbReference>